<feature type="domain" description="C-type lectin" evidence="3">
    <location>
        <begin position="29"/>
        <end position="149"/>
    </location>
</feature>
<dbReference type="InterPro" id="IPR001304">
    <property type="entry name" value="C-type_lectin-like"/>
</dbReference>
<evidence type="ECO:0000256" key="1">
    <source>
        <dbReference type="SAM" id="Phobius"/>
    </source>
</evidence>
<sequence>MVALTLLSVITLYLNLTDALDYTRHLCRYHYHYTAVSWASAREICERTNRTLLIIDSSIEITNISDTFMPLYVELVTPDHNPISQTLWIGLHQEINPVRLLWDTCDEYTTNNDQWSASTGNSEGCVVFNYTNQMFSIQACTNTQPFICEDTFEAVADCFDEFTASELAAEIPLDIIGSDGASDGVELPNPYEECADLCLTLGCVAFQLDPNDQKDCYRHYYDYSNGLAFKRNTNLVYLNKIFTLNDNTSSTTPLISNYYCPISSSSVRPTSSSSYNSDIKTSTLSETTHIAVYSLDPTMISTELLSSQTTTSSSGVMTTSNVVSRTSSSTCYCPCSATVASSSITTEELQAKIDKIQTELTVDKKETSSYKRRLTSAPDNRVSAQSIGYVGVVILTIVIGLLIVIDIPTLVKDTRNFFKRCCSLCKG</sequence>
<dbReference type="InterPro" id="IPR016186">
    <property type="entry name" value="C-type_lectin-like/link_sf"/>
</dbReference>
<accession>A0A8B6E0W0</accession>
<dbReference type="AlphaFoldDB" id="A0A8B6E0W0"/>
<dbReference type="Gene3D" id="3.10.100.10">
    <property type="entry name" value="Mannose-Binding Protein A, subunit A"/>
    <property type="match status" value="1"/>
</dbReference>
<reference evidence="4" key="1">
    <citation type="submission" date="2018-11" db="EMBL/GenBank/DDBJ databases">
        <authorList>
            <person name="Alioto T."/>
            <person name="Alioto T."/>
        </authorList>
    </citation>
    <scope>NUCLEOTIDE SEQUENCE</scope>
</reference>
<name>A0A8B6E0W0_MYTGA</name>
<feature type="transmembrane region" description="Helical" evidence="1">
    <location>
        <begin position="387"/>
        <end position="411"/>
    </location>
</feature>
<dbReference type="Proteomes" id="UP000596742">
    <property type="component" value="Unassembled WGS sequence"/>
</dbReference>
<feature type="chain" id="PRO_5032902560" description="C-type lectin domain-containing protein" evidence="2">
    <location>
        <begin position="20"/>
        <end position="427"/>
    </location>
</feature>
<comment type="caution">
    <text evidence="4">The sequence shown here is derived from an EMBL/GenBank/DDBJ whole genome shotgun (WGS) entry which is preliminary data.</text>
</comment>
<gene>
    <name evidence="4" type="ORF">MGAL_10B088861</name>
</gene>
<keyword evidence="1" id="KW-0812">Transmembrane</keyword>
<evidence type="ECO:0000259" key="3">
    <source>
        <dbReference type="PROSITE" id="PS50041"/>
    </source>
</evidence>
<dbReference type="SMART" id="SM00034">
    <property type="entry name" value="CLECT"/>
    <property type="match status" value="1"/>
</dbReference>
<dbReference type="InterPro" id="IPR016187">
    <property type="entry name" value="CTDL_fold"/>
</dbReference>
<dbReference type="EMBL" id="UYJE01004343">
    <property type="protein sequence ID" value="VDI27274.1"/>
    <property type="molecule type" value="Genomic_DNA"/>
</dbReference>
<dbReference type="SUPFAM" id="SSF56436">
    <property type="entry name" value="C-type lectin-like"/>
    <property type="match status" value="1"/>
</dbReference>
<dbReference type="CDD" id="cd00037">
    <property type="entry name" value="CLECT"/>
    <property type="match status" value="1"/>
</dbReference>
<protein>
    <recommendedName>
        <fullName evidence="3">C-type lectin domain-containing protein</fullName>
    </recommendedName>
</protein>
<keyword evidence="2" id="KW-0732">Signal</keyword>
<evidence type="ECO:0000256" key="2">
    <source>
        <dbReference type="SAM" id="SignalP"/>
    </source>
</evidence>
<keyword evidence="1" id="KW-0472">Membrane</keyword>
<organism evidence="4 5">
    <name type="scientific">Mytilus galloprovincialis</name>
    <name type="common">Mediterranean mussel</name>
    <dbReference type="NCBI Taxonomy" id="29158"/>
    <lineage>
        <taxon>Eukaryota</taxon>
        <taxon>Metazoa</taxon>
        <taxon>Spiralia</taxon>
        <taxon>Lophotrochozoa</taxon>
        <taxon>Mollusca</taxon>
        <taxon>Bivalvia</taxon>
        <taxon>Autobranchia</taxon>
        <taxon>Pteriomorphia</taxon>
        <taxon>Mytilida</taxon>
        <taxon>Mytiloidea</taxon>
        <taxon>Mytilidae</taxon>
        <taxon>Mytilinae</taxon>
        <taxon>Mytilus</taxon>
    </lineage>
</organism>
<feature type="signal peptide" evidence="2">
    <location>
        <begin position="1"/>
        <end position="19"/>
    </location>
</feature>
<evidence type="ECO:0000313" key="5">
    <source>
        <dbReference type="Proteomes" id="UP000596742"/>
    </source>
</evidence>
<proteinExistence type="predicted"/>
<dbReference type="PROSITE" id="PS50041">
    <property type="entry name" value="C_TYPE_LECTIN_2"/>
    <property type="match status" value="1"/>
</dbReference>
<keyword evidence="1" id="KW-1133">Transmembrane helix</keyword>
<keyword evidence="5" id="KW-1185">Reference proteome</keyword>
<dbReference type="Pfam" id="PF00059">
    <property type="entry name" value="Lectin_C"/>
    <property type="match status" value="1"/>
</dbReference>
<evidence type="ECO:0000313" key="4">
    <source>
        <dbReference type="EMBL" id="VDI27274.1"/>
    </source>
</evidence>